<dbReference type="PROSITE" id="PS00237">
    <property type="entry name" value="G_PROTEIN_RECEP_F1_1"/>
    <property type="match status" value="1"/>
</dbReference>
<keyword evidence="3 14" id="KW-0716">Sensory transduction</keyword>
<accession>A0A8C9W9C6</accession>
<sequence length="306" mass="35049">MENVSAVTSFILTEYTEMQNFKYMYFTVFFLLYMLILCLNVLLISAIYSEKRLHEPMYILVCNLAVNEMYGSTILFPLLLSQLLSHTHEVSLGLCLAQIYCLHTYCAVEFSVLAVMSYDRFIAICHPLHYHIVMSPQKLIGLIALSWMYPFIAFGMYFILTAKLTFCSRIIPKVYCANFVLVRLSCFDTSVHSIVGLIAAVLLIGPQLLMVMFSYAQILRVCLLASKDSRVKALQTCTPHLVAFVNYCIGCFFEIIQSRFNMSNFPYGSRMFMSLFFLIFPPLLNPTIYGISLQNIRIQVKKVLGK</sequence>
<dbReference type="Pfam" id="PF13853">
    <property type="entry name" value="7tm_4"/>
    <property type="match status" value="1"/>
</dbReference>
<evidence type="ECO:0000256" key="14">
    <source>
        <dbReference type="RuleBase" id="RU363047"/>
    </source>
</evidence>
<dbReference type="PROSITE" id="PS50262">
    <property type="entry name" value="G_PROTEIN_RECEP_F1_2"/>
    <property type="match status" value="1"/>
</dbReference>
<evidence type="ECO:0000256" key="11">
    <source>
        <dbReference type="ARBA" id="ARBA00023180"/>
    </source>
</evidence>
<evidence type="ECO:0000256" key="7">
    <source>
        <dbReference type="ARBA" id="ARBA00023040"/>
    </source>
</evidence>
<feature type="transmembrane region" description="Helical" evidence="14">
    <location>
        <begin position="139"/>
        <end position="160"/>
    </location>
</feature>
<feature type="transmembrane region" description="Helical" evidence="14">
    <location>
        <begin position="194"/>
        <end position="216"/>
    </location>
</feature>
<keyword evidence="10 13" id="KW-0675">Receptor</keyword>
<feature type="transmembrane region" description="Helical" evidence="14">
    <location>
        <begin position="91"/>
        <end position="118"/>
    </location>
</feature>
<evidence type="ECO:0000256" key="5">
    <source>
        <dbReference type="ARBA" id="ARBA00022725"/>
    </source>
</evidence>
<keyword evidence="2 14" id="KW-1003">Cell membrane</keyword>
<dbReference type="Ensembl" id="ENSSFOT00015059471.1">
    <property type="protein sequence ID" value="ENSSFOP00015070406.1"/>
    <property type="gene ID" value="ENSSFOG00015026799.1"/>
</dbReference>
<dbReference type="GeneTree" id="ENSGT00950000183048"/>
<evidence type="ECO:0000256" key="2">
    <source>
        <dbReference type="ARBA" id="ARBA00022475"/>
    </source>
</evidence>
<evidence type="ECO:0000256" key="12">
    <source>
        <dbReference type="ARBA" id="ARBA00023224"/>
    </source>
</evidence>
<dbReference type="InterPro" id="IPR000725">
    <property type="entry name" value="Olfact_rcpt"/>
</dbReference>
<dbReference type="InterPro" id="IPR052921">
    <property type="entry name" value="GPCR1_Superfamily_Member"/>
</dbReference>
<comment type="similarity">
    <text evidence="13">Belongs to the G-protein coupled receptor 1 family.</text>
</comment>
<keyword evidence="6 14" id="KW-1133">Transmembrane helix</keyword>
<keyword evidence="7 13" id="KW-0297">G-protein coupled receptor</keyword>
<keyword evidence="11" id="KW-0325">Glycoprotein</keyword>
<dbReference type="OrthoDB" id="6147321at2759"/>
<dbReference type="PRINTS" id="PR00237">
    <property type="entry name" value="GPCRRHODOPSN"/>
</dbReference>
<reference evidence="16" key="2">
    <citation type="submission" date="2025-08" db="UniProtKB">
        <authorList>
            <consortium name="Ensembl"/>
        </authorList>
    </citation>
    <scope>IDENTIFICATION</scope>
</reference>
<evidence type="ECO:0000259" key="15">
    <source>
        <dbReference type="PROSITE" id="PS50262"/>
    </source>
</evidence>
<dbReference type="SUPFAM" id="SSF81321">
    <property type="entry name" value="Family A G protein-coupled receptor-like"/>
    <property type="match status" value="1"/>
</dbReference>
<keyword evidence="9" id="KW-1015">Disulfide bond</keyword>
<evidence type="ECO:0000256" key="9">
    <source>
        <dbReference type="ARBA" id="ARBA00023157"/>
    </source>
</evidence>
<evidence type="ECO:0000256" key="3">
    <source>
        <dbReference type="ARBA" id="ARBA00022606"/>
    </source>
</evidence>
<dbReference type="InterPro" id="IPR017452">
    <property type="entry name" value="GPCR_Rhodpsn_7TM"/>
</dbReference>
<evidence type="ECO:0000313" key="17">
    <source>
        <dbReference type="Proteomes" id="UP000694397"/>
    </source>
</evidence>
<dbReference type="GeneID" id="108922416"/>
<dbReference type="Proteomes" id="UP000694397">
    <property type="component" value="Chromosome 10"/>
</dbReference>
<keyword evidence="5 14" id="KW-0552">Olfaction</keyword>
<organism evidence="16 17">
    <name type="scientific">Scleropages formosus</name>
    <name type="common">Asian bonytongue</name>
    <name type="synonym">Osteoglossum formosum</name>
    <dbReference type="NCBI Taxonomy" id="113540"/>
    <lineage>
        <taxon>Eukaryota</taxon>
        <taxon>Metazoa</taxon>
        <taxon>Chordata</taxon>
        <taxon>Craniata</taxon>
        <taxon>Vertebrata</taxon>
        <taxon>Euteleostomi</taxon>
        <taxon>Actinopterygii</taxon>
        <taxon>Neopterygii</taxon>
        <taxon>Teleostei</taxon>
        <taxon>Osteoglossocephala</taxon>
        <taxon>Osteoglossomorpha</taxon>
        <taxon>Osteoglossiformes</taxon>
        <taxon>Osteoglossidae</taxon>
        <taxon>Scleropages</taxon>
    </lineage>
</organism>
<evidence type="ECO:0000256" key="1">
    <source>
        <dbReference type="ARBA" id="ARBA00004651"/>
    </source>
</evidence>
<keyword evidence="4 13" id="KW-0812">Transmembrane</keyword>
<dbReference type="InterPro" id="IPR000276">
    <property type="entry name" value="GPCR_Rhodpsn"/>
</dbReference>
<evidence type="ECO:0000256" key="8">
    <source>
        <dbReference type="ARBA" id="ARBA00023136"/>
    </source>
</evidence>
<name>A0A8C9W9C6_SCLFO</name>
<feature type="transmembrane region" description="Helical" evidence="14">
    <location>
        <begin position="271"/>
        <end position="292"/>
    </location>
</feature>
<protein>
    <recommendedName>
        <fullName evidence="14">Olfactory receptor</fullName>
    </recommendedName>
</protein>
<dbReference type="PRINTS" id="PR00245">
    <property type="entry name" value="OLFACTORYR"/>
</dbReference>
<reference evidence="16" key="3">
    <citation type="submission" date="2025-09" db="UniProtKB">
        <authorList>
            <consortium name="Ensembl"/>
        </authorList>
    </citation>
    <scope>IDENTIFICATION</scope>
</reference>
<keyword evidence="8 14" id="KW-0472">Membrane</keyword>
<dbReference type="RefSeq" id="XP_018588039.1">
    <property type="nucleotide sequence ID" value="XM_018732523.2"/>
</dbReference>
<dbReference type="FunFam" id="1.20.1070.10:FF:000024">
    <property type="entry name" value="Olfactory receptor"/>
    <property type="match status" value="1"/>
</dbReference>
<feature type="domain" description="G-protein coupled receptors family 1 profile" evidence="15">
    <location>
        <begin position="39"/>
        <end position="289"/>
    </location>
</feature>
<dbReference type="AlphaFoldDB" id="A0A8C9W9C6"/>
<dbReference type="GO" id="GO:0005549">
    <property type="term" value="F:odorant binding"/>
    <property type="evidence" value="ECO:0007669"/>
    <property type="project" value="TreeGrafter"/>
</dbReference>
<dbReference type="Gene3D" id="1.20.1070.10">
    <property type="entry name" value="Rhodopsin 7-helix transmembrane proteins"/>
    <property type="match status" value="1"/>
</dbReference>
<evidence type="ECO:0000256" key="10">
    <source>
        <dbReference type="ARBA" id="ARBA00023170"/>
    </source>
</evidence>
<feature type="transmembrane region" description="Helical" evidence="14">
    <location>
        <begin position="237"/>
        <end position="256"/>
    </location>
</feature>
<feature type="transmembrane region" description="Helical" evidence="14">
    <location>
        <begin position="57"/>
        <end position="79"/>
    </location>
</feature>
<comment type="subcellular location">
    <subcellularLocation>
        <location evidence="1 14">Cell membrane</location>
        <topology evidence="1 14">Multi-pass membrane protein</topology>
    </subcellularLocation>
</comment>
<gene>
    <name evidence="16" type="primary">LOC108922416</name>
</gene>
<dbReference type="GO" id="GO:0004984">
    <property type="term" value="F:olfactory receptor activity"/>
    <property type="evidence" value="ECO:0007669"/>
    <property type="project" value="InterPro"/>
</dbReference>
<reference evidence="16 17" key="1">
    <citation type="submission" date="2019-04" db="EMBL/GenBank/DDBJ databases">
        <authorList>
            <consortium name="Wellcome Sanger Institute Data Sharing"/>
        </authorList>
    </citation>
    <scope>NUCLEOTIDE SEQUENCE [LARGE SCALE GENOMIC DNA]</scope>
</reference>
<keyword evidence="17" id="KW-1185">Reference proteome</keyword>
<evidence type="ECO:0000256" key="6">
    <source>
        <dbReference type="ARBA" id="ARBA00022989"/>
    </source>
</evidence>
<dbReference type="KEGG" id="sfm:108922416"/>
<dbReference type="GO" id="GO:0005886">
    <property type="term" value="C:plasma membrane"/>
    <property type="evidence" value="ECO:0007669"/>
    <property type="project" value="UniProtKB-SubCell"/>
</dbReference>
<evidence type="ECO:0000313" key="16">
    <source>
        <dbReference type="Ensembl" id="ENSSFOP00015070406.1"/>
    </source>
</evidence>
<dbReference type="GO" id="GO:0004930">
    <property type="term" value="F:G protein-coupled receptor activity"/>
    <property type="evidence" value="ECO:0007669"/>
    <property type="project" value="UniProtKB-KW"/>
</dbReference>
<feature type="transmembrane region" description="Helical" evidence="14">
    <location>
        <begin position="23"/>
        <end position="45"/>
    </location>
</feature>
<evidence type="ECO:0000256" key="13">
    <source>
        <dbReference type="RuleBase" id="RU000688"/>
    </source>
</evidence>
<evidence type="ECO:0000256" key="4">
    <source>
        <dbReference type="ARBA" id="ARBA00022692"/>
    </source>
</evidence>
<proteinExistence type="inferred from homology"/>
<dbReference type="PANTHER" id="PTHR26451">
    <property type="entry name" value="G_PROTEIN_RECEP_F1_2 DOMAIN-CONTAINING PROTEIN"/>
    <property type="match status" value="1"/>
</dbReference>
<keyword evidence="12 13" id="KW-0807">Transducer</keyword>
<dbReference type="PANTHER" id="PTHR26451:SF885">
    <property type="entry name" value="OLFACTORY RECEPTOR"/>
    <property type="match status" value="1"/>
</dbReference>